<dbReference type="HOGENOM" id="CLU_142673_1_1_4"/>
<dbReference type="AlphaFoldDB" id="W0PCS0"/>
<proteinExistence type="predicted"/>
<evidence type="ECO:0000313" key="1">
    <source>
        <dbReference type="EMBL" id="AHG63190.1"/>
    </source>
</evidence>
<evidence type="ECO:0008006" key="3">
    <source>
        <dbReference type="Google" id="ProtNLM"/>
    </source>
</evidence>
<dbReference type="eggNOG" id="ENOG5032UGB">
    <property type="taxonomic scope" value="Bacteria"/>
</dbReference>
<accession>W0PCS0</accession>
<dbReference type="EMBL" id="CP003915">
    <property type="protein sequence ID" value="AHG63190.1"/>
    <property type="molecule type" value="Genomic_DNA"/>
</dbReference>
<dbReference type="Pfam" id="PF11367">
    <property type="entry name" value="Tail_completion_gp17"/>
    <property type="match status" value="1"/>
</dbReference>
<dbReference type="KEGG" id="amim:MIM_c10920"/>
<reference evidence="1 2" key="1">
    <citation type="journal article" date="2014" name="Microbiology">
        <title>Unravelling the complete genome sequence of Advenella mimigardefordensis strain DPN7T and novel insights in the catabolism of the xenobiotic polythioester precursor 3,3'-dithiodipropionate.</title>
        <authorList>
            <person name="Wubbeler J.H."/>
            <person name="Hiessl S."/>
            <person name="Schuldes J."/>
            <person name="Thurmer A."/>
            <person name="Daniel R."/>
            <person name="Steinbuchel A."/>
        </authorList>
    </citation>
    <scope>NUCLEOTIDE SEQUENCE [LARGE SCALE GENOMIC DNA]</scope>
    <source>
        <strain evidence="2">DSM 17166 / LMG 22922 / DPN7</strain>
    </source>
</reference>
<dbReference type="PATRIC" id="fig|1247726.3.peg.1194"/>
<dbReference type="OrthoDB" id="8612771at2"/>
<protein>
    <recommendedName>
        <fullName evidence="3">DUF3168 domain-containing protein</fullName>
    </recommendedName>
</protein>
<dbReference type="InterPro" id="IPR021508">
    <property type="entry name" value="Gp17-like"/>
</dbReference>
<keyword evidence="2" id="KW-1185">Reference proteome</keyword>
<evidence type="ECO:0000313" key="2">
    <source>
        <dbReference type="Proteomes" id="UP000019095"/>
    </source>
</evidence>
<name>W0PCS0_ADVMD</name>
<gene>
    <name evidence="1" type="ORF">MIM_c10920</name>
</gene>
<dbReference type="Proteomes" id="UP000019095">
    <property type="component" value="Chromosome"/>
</dbReference>
<organism evidence="1 2">
    <name type="scientific">Advenella mimigardefordensis (strain DSM 17166 / LMG 22922 / DPN7)</name>
    <dbReference type="NCBI Taxonomy" id="1247726"/>
    <lineage>
        <taxon>Bacteria</taxon>
        <taxon>Pseudomonadati</taxon>
        <taxon>Pseudomonadota</taxon>
        <taxon>Betaproteobacteria</taxon>
        <taxon>Burkholderiales</taxon>
        <taxon>Alcaligenaceae</taxon>
    </lineage>
</organism>
<sequence>MNYPPVFVTAFASAEVKSRLGSSPCRVYMFGMAPQNVAKPYAVWQVVGGSPENRMDRVPDTDNFQIQIDVYGDSANDTRLSAESLRDAFEPVSHVVAWRGEDRDAETQLYRSSFDVSWFVKR</sequence>
<dbReference type="STRING" id="1247726.MIM_c10920"/>
<dbReference type="RefSeq" id="WP_025371815.1">
    <property type="nucleotide sequence ID" value="NZ_CP003915.1"/>
</dbReference>